<evidence type="ECO:0000313" key="3">
    <source>
        <dbReference type="Proteomes" id="UP000244932"/>
    </source>
</evidence>
<sequence length="169" mass="18501">MSLTATIPTLTTERLTLRAPRREDFPTLAAFYASDRSRHIGGPKDEAASWTILMADIGTWVTHGFGFFAVEHDSQHVGMVGLHHPPHHADLELGWTIFADAEGKGIAQEAAIAARDWARATLPAQRLVSYIDRNNTRSIALAERLGAREIGTPDHDSLCGTWLHPEGTA</sequence>
<proteinExistence type="predicted"/>
<dbReference type="PANTHER" id="PTHR43792:SF1">
    <property type="entry name" value="N-ACETYLTRANSFERASE DOMAIN-CONTAINING PROTEIN"/>
    <property type="match status" value="1"/>
</dbReference>
<dbReference type="Gene3D" id="3.40.630.30">
    <property type="match status" value="1"/>
</dbReference>
<dbReference type="SUPFAM" id="SSF55729">
    <property type="entry name" value="Acyl-CoA N-acyltransferases (Nat)"/>
    <property type="match status" value="1"/>
</dbReference>
<accession>A0A2R8ADU2</accession>
<dbReference type="Pfam" id="PF13302">
    <property type="entry name" value="Acetyltransf_3"/>
    <property type="match status" value="1"/>
</dbReference>
<dbReference type="PROSITE" id="PS51186">
    <property type="entry name" value="GNAT"/>
    <property type="match status" value="1"/>
</dbReference>
<dbReference type="GO" id="GO:0016747">
    <property type="term" value="F:acyltransferase activity, transferring groups other than amino-acyl groups"/>
    <property type="evidence" value="ECO:0007669"/>
    <property type="project" value="InterPro"/>
</dbReference>
<dbReference type="PANTHER" id="PTHR43792">
    <property type="entry name" value="GNAT FAMILY, PUTATIVE (AFU_ORTHOLOGUE AFUA_3G00765)-RELATED-RELATED"/>
    <property type="match status" value="1"/>
</dbReference>
<reference evidence="2 3" key="1">
    <citation type="submission" date="2018-03" db="EMBL/GenBank/DDBJ databases">
        <authorList>
            <person name="Keele B.F."/>
        </authorList>
    </citation>
    <scope>NUCLEOTIDE SEQUENCE [LARGE SCALE GENOMIC DNA]</scope>
    <source>
        <strain evidence="2 3">CeCT 8812</strain>
    </source>
</reference>
<keyword evidence="3" id="KW-1185">Reference proteome</keyword>
<dbReference type="InterPro" id="IPR051531">
    <property type="entry name" value="N-acetyltransferase"/>
</dbReference>
<dbReference type="RefSeq" id="WP_108783109.1">
    <property type="nucleotide sequence ID" value="NZ_OMKW01000003.1"/>
</dbReference>
<protein>
    <recommendedName>
        <fullName evidence="1">N-acetyltransferase domain-containing protein</fullName>
    </recommendedName>
</protein>
<dbReference type="CDD" id="cd04301">
    <property type="entry name" value="NAT_SF"/>
    <property type="match status" value="1"/>
</dbReference>
<dbReference type="OrthoDB" id="6293260at2"/>
<evidence type="ECO:0000259" key="1">
    <source>
        <dbReference type="PROSITE" id="PS51186"/>
    </source>
</evidence>
<feature type="domain" description="N-acetyltransferase" evidence="1">
    <location>
        <begin position="15"/>
        <end position="168"/>
    </location>
</feature>
<evidence type="ECO:0000313" key="2">
    <source>
        <dbReference type="EMBL" id="SPF30423.1"/>
    </source>
</evidence>
<dbReference type="AlphaFoldDB" id="A0A2R8ADU2"/>
<gene>
    <name evidence="2" type="ORF">POI8812_02759</name>
</gene>
<name>A0A2R8ADU2_9RHOB</name>
<dbReference type="EMBL" id="OMKW01000003">
    <property type="protein sequence ID" value="SPF30423.1"/>
    <property type="molecule type" value="Genomic_DNA"/>
</dbReference>
<dbReference type="Proteomes" id="UP000244932">
    <property type="component" value="Unassembled WGS sequence"/>
</dbReference>
<dbReference type="InterPro" id="IPR000182">
    <property type="entry name" value="GNAT_dom"/>
</dbReference>
<dbReference type="InterPro" id="IPR016181">
    <property type="entry name" value="Acyl_CoA_acyltransferase"/>
</dbReference>
<organism evidence="2 3">
    <name type="scientific">Pontivivens insulae</name>
    <dbReference type="NCBI Taxonomy" id="1639689"/>
    <lineage>
        <taxon>Bacteria</taxon>
        <taxon>Pseudomonadati</taxon>
        <taxon>Pseudomonadota</taxon>
        <taxon>Alphaproteobacteria</taxon>
        <taxon>Rhodobacterales</taxon>
        <taxon>Paracoccaceae</taxon>
        <taxon>Pontivivens</taxon>
    </lineage>
</organism>